<keyword evidence="1" id="KW-0472">Membrane</keyword>
<organism evidence="2 3">
    <name type="scientific">Hyaloscypha variabilis (strain UAMH 11265 / GT02V1 / F)</name>
    <name type="common">Meliniomyces variabilis</name>
    <dbReference type="NCBI Taxonomy" id="1149755"/>
    <lineage>
        <taxon>Eukaryota</taxon>
        <taxon>Fungi</taxon>
        <taxon>Dikarya</taxon>
        <taxon>Ascomycota</taxon>
        <taxon>Pezizomycotina</taxon>
        <taxon>Leotiomycetes</taxon>
        <taxon>Helotiales</taxon>
        <taxon>Hyaloscyphaceae</taxon>
        <taxon>Hyaloscypha</taxon>
        <taxon>Hyaloscypha variabilis</taxon>
    </lineage>
</organism>
<evidence type="ECO:0000256" key="1">
    <source>
        <dbReference type="SAM" id="Phobius"/>
    </source>
</evidence>
<keyword evidence="3" id="KW-1185">Reference proteome</keyword>
<proteinExistence type="predicted"/>
<feature type="transmembrane region" description="Helical" evidence="1">
    <location>
        <begin position="86"/>
        <end position="105"/>
    </location>
</feature>
<dbReference type="AlphaFoldDB" id="A0A2J6RRS9"/>
<accession>A0A2J6RRS9</accession>
<keyword evidence="1" id="KW-0812">Transmembrane</keyword>
<sequence length="118" mass="13244">MDSPPQLRPGNRNAFVQTPLPKPVVSIRLLSRFQRADSGAEERRDCLDVLYGLVFPPILIAGIAVMLSIISLYADLDTTSPIQPDRNVLFVTTIFQILGTLIFVYPKWLQTGRPFSEE</sequence>
<feature type="transmembrane region" description="Helical" evidence="1">
    <location>
        <begin position="49"/>
        <end position="74"/>
    </location>
</feature>
<name>A0A2J6RRS9_HYAVF</name>
<dbReference type="EMBL" id="KZ613944">
    <property type="protein sequence ID" value="PMD41163.1"/>
    <property type="molecule type" value="Genomic_DNA"/>
</dbReference>
<protein>
    <submittedName>
        <fullName evidence="2">Uncharacterized protein</fullName>
    </submittedName>
</protein>
<keyword evidence="1" id="KW-1133">Transmembrane helix</keyword>
<gene>
    <name evidence="2" type="ORF">L207DRAFT_581611</name>
</gene>
<dbReference type="Proteomes" id="UP000235786">
    <property type="component" value="Unassembled WGS sequence"/>
</dbReference>
<evidence type="ECO:0000313" key="2">
    <source>
        <dbReference type="EMBL" id="PMD41163.1"/>
    </source>
</evidence>
<reference evidence="2 3" key="1">
    <citation type="submission" date="2016-04" db="EMBL/GenBank/DDBJ databases">
        <title>A degradative enzymes factory behind the ericoid mycorrhizal symbiosis.</title>
        <authorList>
            <consortium name="DOE Joint Genome Institute"/>
            <person name="Martino E."/>
            <person name="Morin E."/>
            <person name="Grelet G."/>
            <person name="Kuo A."/>
            <person name="Kohler A."/>
            <person name="Daghino S."/>
            <person name="Barry K."/>
            <person name="Choi C."/>
            <person name="Cichocki N."/>
            <person name="Clum A."/>
            <person name="Copeland A."/>
            <person name="Hainaut M."/>
            <person name="Haridas S."/>
            <person name="Labutti K."/>
            <person name="Lindquist E."/>
            <person name="Lipzen A."/>
            <person name="Khouja H.-R."/>
            <person name="Murat C."/>
            <person name="Ohm R."/>
            <person name="Olson A."/>
            <person name="Spatafora J."/>
            <person name="Veneault-Fourrey C."/>
            <person name="Henrissat B."/>
            <person name="Grigoriev I."/>
            <person name="Martin F."/>
            <person name="Perotto S."/>
        </authorList>
    </citation>
    <scope>NUCLEOTIDE SEQUENCE [LARGE SCALE GENOMIC DNA]</scope>
    <source>
        <strain evidence="2 3">F</strain>
    </source>
</reference>
<evidence type="ECO:0000313" key="3">
    <source>
        <dbReference type="Proteomes" id="UP000235786"/>
    </source>
</evidence>